<dbReference type="PANTHER" id="PTHR36245">
    <property type="entry name" value="GLYCINE-RICH PROTEIN DOT1-LIKE"/>
    <property type="match status" value="1"/>
</dbReference>
<feature type="compositionally biased region" description="Low complexity" evidence="1">
    <location>
        <begin position="95"/>
        <end position="107"/>
    </location>
</feature>
<evidence type="ECO:0000313" key="2">
    <source>
        <dbReference type="EMBL" id="KAF5959188.1"/>
    </source>
</evidence>
<dbReference type="Proteomes" id="UP000593564">
    <property type="component" value="Unassembled WGS sequence"/>
</dbReference>
<dbReference type="EMBL" id="JACBKZ010000001">
    <property type="protein sequence ID" value="KAF5959188.1"/>
    <property type="molecule type" value="Genomic_DNA"/>
</dbReference>
<reference evidence="2 3" key="2">
    <citation type="submission" date="2020-07" db="EMBL/GenBank/DDBJ databases">
        <title>Genome assembly of wild tea tree DASZ reveals pedigree and selection history of tea varieties.</title>
        <authorList>
            <person name="Zhang W."/>
        </authorList>
    </citation>
    <scope>NUCLEOTIDE SEQUENCE [LARGE SCALE GENOMIC DNA]</scope>
    <source>
        <strain evidence="3">cv. G240</strain>
        <tissue evidence="2">Leaf</tissue>
    </source>
</reference>
<dbReference type="PANTHER" id="PTHR36245:SF7">
    <property type="entry name" value="GLYCINE-RICH PROTEIN"/>
    <property type="match status" value="1"/>
</dbReference>
<name>A0A7J7I518_CAMSI</name>
<proteinExistence type="predicted"/>
<reference evidence="3" key="1">
    <citation type="journal article" date="2020" name="Nat. Commun.">
        <title>Genome assembly of wild tea tree DASZ reveals pedigree and selection history of tea varieties.</title>
        <authorList>
            <person name="Zhang W."/>
            <person name="Zhang Y."/>
            <person name="Qiu H."/>
            <person name="Guo Y."/>
            <person name="Wan H."/>
            <person name="Zhang X."/>
            <person name="Scossa F."/>
            <person name="Alseekh S."/>
            <person name="Zhang Q."/>
            <person name="Wang P."/>
            <person name="Xu L."/>
            <person name="Schmidt M.H."/>
            <person name="Jia X."/>
            <person name="Li D."/>
            <person name="Zhu A."/>
            <person name="Guo F."/>
            <person name="Chen W."/>
            <person name="Ni D."/>
            <person name="Usadel B."/>
            <person name="Fernie A.R."/>
            <person name="Wen W."/>
        </authorList>
    </citation>
    <scope>NUCLEOTIDE SEQUENCE [LARGE SCALE GENOMIC DNA]</scope>
    <source>
        <strain evidence="3">cv. G240</strain>
    </source>
</reference>
<organism evidence="2 3">
    <name type="scientific">Camellia sinensis</name>
    <name type="common">Tea plant</name>
    <name type="synonym">Thea sinensis</name>
    <dbReference type="NCBI Taxonomy" id="4442"/>
    <lineage>
        <taxon>Eukaryota</taxon>
        <taxon>Viridiplantae</taxon>
        <taxon>Streptophyta</taxon>
        <taxon>Embryophyta</taxon>
        <taxon>Tracheophyta</taxon>
        <taxon>Spermatophyta</taxon>
        <taxon>Magnoliopsida</taxon>
        <taxon>eudicotyledons</taxon>
        <taxon>Gunneridae</taxon>
        <taxon>Pentapetalae</taxon>
        <taxon>asterids</taxon>
        <taxon>Ericales</taxon>
        <taxon>Theaceae</taxon>
        <taxon>Camellia</taxon>
    </lineage>
</organism>
<dbReference type="AlphaFoldDB" id="A0A7J7I518"/>
<evidence type="ECO:0000256" key="1">
    <source>
        <dbReference type="SAM" id="MobiDB-lite"/>
    </source>
</evidence>
<feature type="region of interest" description="Disordered" evidence="1">
    <location>
        <begin position="1"/>
        <end position="31"/>
    </location>
</feature>
<comment type="caution">
    <text evidence="2">The sequence shown here is derived from an EMBL/GenBank/DDBJ whole genome shotgun (WGS) entry which is preliminary data.</text>
</comment>
<accession>A0A7J7I518</accession>
<feature type="region of interest" description="Disordered" evidence="1">
    <location>
        <begin position="49"/>
        <end position="110"/>
    </location>
</feature>
<keyword evidence="3" id="KW-1185">Reference proteome</keyword>
<gene>
    <name evidence="2" type="ORF">HYC85_000397</name>
</gene>
<protein>
    <submittedName>
        <fullName evidence="2">Uncharacterized protein</fullName>
    </submittedName>
</protein>
<evidence type="ECO:0000313" key="3">
    <source>
        <dbReference type="Proteomes" id="UP000593564"/>
    </source>
</evidence>
<sequence length="173" mass="17648">MGLIDKPNEEQEDCPCLNQSKGKKYQHPQTQLNAVDWRQAVFLKNVGDTELDKDSSSSTHGGGNGIAHHSNYAYSASTRGGGGGSRGASGGRSGGSSEEGNGGSSTTPNTAAGTAVIPLYAAGAANGHRNTHHGAGSCNQSCVDVSTLCALILASLVVHIYVVLGVENLTKPV</sequence>
<feature type="compositionally biased region" description="Gly residues" evidence="1">
    <location>
        <begin position="79"/>
        <end position="94"/>
    </location>
</feature>